<organism evidence="2 3">
    <name type="scientific">Microbacterium testaceum</name>
    <name type="common">Aureobacterium testaceum</name>
    <name type="synonym">Brevibacterium testaceum</name>
    <dbReference type="NCBI Taxonomy" id="2033"/>
    <lineage>
        <taxon>Bacteria</taxon>
        <taxon>Bacillati</taxon>
        <taxon>Actinomycetota</taxon>
        <taxon>Actinomycetes</taxon>
        <taxon>Micrococcales</taxon>
        <taxon>Microbacteriaceae</taxon>
        <taxon>Microbacterium</taxon>
    </lineage>
</organism>
<protein>
    <submittedName>
        <fullName evidence="2">UDP-N-acetylmuramate--alanine ligase</fullName>
    </submittedName>
</protein>
<dbReference type="CDD" id="cd06661">
    <property type="entry name" value="GGCT_like"/>
    <property type="match status" value="1"/>
</dbReference>
<dbReference type="GO" id="GO:0016874">
    <property type="term" value="F:ligase activity"/>
    <property type="evidence" value="ECO:0007669"/>
    <property type="project" value="UniProtKB-KW"/>
</dbReference>
<reference evidence="2 3" key="1">
    <citation type="submission" date="2018-04" db="EMBL/GenBank/DDBJ databases">
        <authorList>
            <person name="Go L.Y."/>
            <person name="Mitchell J.A."/>
        </authorList>
    </citation>
    <scope>NUCLEOTIDE SEQUENCE [LARGE SCALE GENOMIC DNA]</scope>
    <source>
        <strain evidence="2 3">TPD7010</strain>
    </source>
</reference>
<gene>
    <name evidence="2" type="ORF">DC432_14120</name>
</gene>
<dbReference type="AlphaFoldDB" id="A0A2T7W2C9"/>
<accession>A0A2T7W2C9</accession>
<dbReference type="InterPro" id="IPR036568">
    <property type="entry name" value="GGCT-like_sf"/>
</dbReference>
<feature type="domain" description="Gamma-glutamylcyclotransferase AIG2-like" evidence="1">
    <location>
        <begin position="11"/>
        <end position="116"/>
    </location>
</feature>
<keyword evidence="2" id="KW-0436">Ligase</keyword>
<evidence type="ECO:0000313" key="2">
    <source>
        <dbReference type="EMBL" id="PVE63167.1"/>
    </source>
</evidence>
<dbReference type="Pfam" id="PF06094">
    <property type="entry name" value="GGACT"/>
    <property type="match status" value="1"/>
</dbReference>
<sequence length="117" mass="12961">MSDGSGTAEFLFTYGTLQLPDVQLDTFGRVVEGEDDSLAGHRLEWVDVGDERVAQLSGLDEHPILRRTGDARDRVFGRVLTLDPEELDAADEYEVALYRRTSVVLASGRTAWVYVSA</sequence>
<dbReference type="InterPro" id="IPR009288">
    <property type="entry name" value="AIG2-like_dom"/>
</dbReference>
<dbReference type="SUPFAM" id="SSF110857">
    <property type="entry name" value="Gamma-glutamyl cyclotransferase-like"/>
    <property type="match status" value="1"/>
</dbReference>
<evidence type="ECO:0000259" key="1">
    <source>
        <dbReference type="Pfam" id="PF06094"/>
    </source>
</evidence>
<dbReference type="InterPro" id="IPR013024">
    <property type="entry name" value="GGCT-like"/>
</dbReference>
<evidence type="ECO:0000313" key="3">
    <source>
        <dbReference type="Proteomes" id="UP000244649"/>
    </source>
</evidence>
<name>A0A2T7W2C9_MICTE</name>
<comment type="caution">
    <text evidence="2">The sequence shown here is derived from an EMBL/GenBank/DDBJ whole genome shotgun (WGS) entry which is preliminary data.</text>
</comment>
<dbReference type="RefSeq" id="WP_108318312.1">
    <property type="nucleotide sequence ID" value="NZ_JAQDQE010000004.1"/>
</dbReference>
<dbReference type="Gene3D" id="3.10.490.10">
    <property type="entry name" value="Gamma-glutamyl cyclotransferase-like"/>
    <property type="match status" value="1"/>
</dbReference>
<dbReference type="Proteomes" id="UP000244649">
    <property type="component" value="Unassembled WGS sequence"/>
</dbReference>
<proteinExistence type="predicted"/>
<dbReference type="EMBL" id="QDFT01000051">
    <property type="protein sequence ID" value="PVE63167.1"/>
    <property type="molecule type" value="Genomic_DNA"/>
</dbReference>